<dbReference type="InterPro" id="IPR012132">
    <property type="entry name" value="GMC_OxRdtase"/>
</dbReference>
<dbReference type="GO" id="GO:0016614">
    <property type="term" value="F:oxidoreductase activity, acting on CH-OH group of donors"/>
    <property type="evidence" value="ECO:0007669"/>
    <property type="project" value="InterPro"/>
</dbReference>
<reference evidence="6" key="1">
    <citation type="submission" date="2022-01" db="EMBL/GenBank/DDBJ databases">
        <authorList>
            <person name="King R."/>
        </authorList>
    </citation>
    <scope>NUCLEOTIDE SEQUENCE</scope>
</reference>
<accession>A0A9P0CZJ3</accession>
<comment type="similarity">
    <text evidence="1 3">Belongs to the GMC oxidoreductase family.</text>
</comment>
<dbReference type="GO" id="GO:0050660">
    <property type="term" value="F:flavin adenine dinucleotide binding"/>
    <property type="evidence" value="ECO:0007669"/>
    <property type="project" value="InterPro"/>
</dbReference>
<organism evidence="6 7">
    <name type="scientific">Psylliodes chrysocephalus</name>
    <dbReference type="NCBI Taxonomy" id="3402493"/>
    <lineage>
        <taxon>Eukaryota</taxon>
        <taxon>Metazoa</taxon>
        <taxon>Ecdysozoa</taxon>
        <taxon>Arthropoda</taxon>
        <taxon>Hexapoda</taxon>
        <taxon>Insecta</taxon>
        <taxon>Pterygota</taxon>
        <taxon>Neoptera</taxon>
        <taxon>Endopterygota</taxon>
        <taxon>Coleoptera</taxon>
        <taxon>Polyphaga</taxon>
        <taxon>Cucujiformia</taxon>
        <taxon>Chrysomeloidea</taxon>
        <taxon>Chrysomelidae</taxon>
        <taxon>Galerucinae</taxon>
        <taxon>Alticini</taxon>
        <taxon>Psylliodes</taxon>
    </lineage>
</organism>
<protein>
    <recommendedName>
        <fullName evidence="4 5">Glucose-methanol-choline oxidoreductase N-terminal domain-containing protein</fullName>
    </recommendedName>
</protein>
<feature type="domain" description="Glucose-methanol-choline oxidoreductase N-terminal" evidence="5">
    <location>
        <begin position="313"/>
        <end position="327"/>
    </location>
</feature>
<feature type="binding site" evidence="2">
    <location>
        <position position="277"/>
    </location>
    <ligand>
        <name>FAD</name>
        <dbReference type="ChEBI" id="CHEBI:57692"/>
    </ligand>
</feature>
<proteinExistence type="inferred from homology"/>
<dbReference type="PROSITE" id="PS00623">
    <property type="entry name" value="GMC_OXRED_1"/>
    <property type="match status" value="1"/>
</dbReference>
<dbReference type="PANTHER" id="PTHR11552:SF217">
    <property type="entry name" value="GLUCOSE DEHYDROGENASE [FAD, QUINONE]"/>
    <property type="match status" value="1"/>
</dbReference>
<evidence type="ECO:0000259" key="4">
    <source>
        <dbReference type="PROSITE" id="PS00623"/>
    </source>
</evidence>
<keyword evidence="3" id="KW-0285">Flavoprotein</keyword>
<dbReference type="PROSITE" id="PS00624">
    <property type="entry name" value="GMC_OXRED_2"/>
    <property type="match status" value="1"/>
</dbReference>
<comment type="cofactor">
    <cofactor evidence="2">
        <name>FAD</name>
        <dbReference type="ChEBI" id="CHEBI:57692"/>
    </cofactor>
</comment>
<feature type="binding site" evidence="2">
    <location>
        <position position="142"/>
    </location>
    <ligand>
        <name>FAD</name>
        <dbReference type="ChEBI" id="CHEBI:57692"/>
    </ligand>
</feature>
<dbReference type="SUPFAM" id="SSF54373">
    <property type="entry name" value="FAD-linked reductases, C-terminal domain"/>
    <property type="match status" value="1"/>
</dbReference>
<dbReference type="InterPro" id="IPR007867">
    <property type="entry name" value="GMC_OxRtase_C"/>
</dbReference>
<sequence>MECGCEAQTYGPYLADNCGAGSFIVFMSLIDSIIRSTCDVSAICDRVKPRARPDPVYDYIVIGGGSGGSTVGGRLAEDKSRTTLLLEAGIDEPEAYQVPAFILAYFTNPLVDWNYRTTGEPVGCQSNKGQCLWLRGKMLGGTSVINGMMFTRGTPPDFDKRWQGAGIDGWAYKDVLPFFRKAEGNQQYEQYDPKYHGKDGPMTVSNHYYVPDLAHAVIQGAAEAGFPISNDLNGENYTGFAIPQTFMLDGSRVSMAKAYLRPHRDDKNLHIMLNSTVTKILINSQKVAIGVEFVYNNVTYRVKARKEVILAAGTMNSPKILLQSGVGPKDALDAVGIKQIHDLPGVGHNLTNHVAFSLTFNINTAPDLLDTVTFDTVKQYLDHRTGPLASPGLPVTSRLPSTVGDASDPDIQMFYTLTSHKCTSTGESGQPANPNNPKAVKTLSISSVCLHPKSRGRITLKSNDPFEAPLMVGNYLTVKDDEDRLVDGIRLVQKLVASPTLKDKWGLEYGNKTFGDCGDKHTFDSDEYWRCAIRWNTGAENHQASTLRMGPVGDKWTVVNNKLQVIGIKNLRVADASAMPVVTSSNTNAPIVMLAERAADFIMSG</sequence>
<dbReference type="Proteomes" id="UP001153636">
    <property type="component" value="Chromosome 3"/>
</dbReference>
<dbReference type="Gene3D" id="3.50.50.60">
    <property type="entry name" value="FAD/NAD(P)-binding domain"/>
    <property type="match status" value="1"/>
</dbReference>
<evidence type="ECO:0000259" key="5">
    <source>
        <dbReference type="PROSITE" id="PS00624"/>
    </source>
</evidence>
<dbReference type="Pfam" id="PF00732">
    <property type="entry name" value="GMC_oxred_N"/>
    <property type="match status" value="1"/>
</dbReference>
<dbReference type="SUPFAM" id="SSF51905">
    <property type="entry name" value="FAD/NAD(P)-binding domain"/>
    <property type="match status" value="1"/>
</dbReference>
<dbReference type="InterPro" id="IPR036188">
    <property type="entry name" value="FAD/NAD-bd_sf"/>
</dbReference>
<dbReference type="PIRSF" id="PIRSF000137">
    <property type="entry name" value="Alcohol_oxidase"/>
    <property type="match status" value="1"/>
</dbReference>
<feature type="domain" description="Glucose-methanol-choline oxidoreductase N-terminal" evidence="4">
    <location>
        <begin position="136"/>
        <end position="159"/>
    </location>
</feature>
<dbReference type="AlphaFoldDB" id="A0A9P0CZJ3"/>
<evidence type="ECO:0000256" key="1">
    <source>
        <dbReference type="ARBA" id="ARBA00010790"/>
    </source>
</evidence>
<dbReference type="EMBL" id="OV651815">
    <property type="protein sequence ID" value="CAH1108640.1"/>
    <property type="molecule type" value="Genomic_DNA"/>
</dbReference>
<dbReference type="Gene3D" id="3.30.560.10">
    <property type="entry name" value="Glucose Oxidase, domain 3"/>
    <property type="match status" value="1"/>
</dbReference>
<dbReference type="OrthoDB" id="269227at2759"/>
<dbReference type="PANTHER" id="PTHR11552">
    <property type="entry name" value="GLUCOSE-METHANOL-CHOLINE GMC OXIDOREDUCTASE"/>
    <property type="match status" value="1"/>
</dbReference>
<evidence type="ECO:0000256" key="3">
    <source>
        <dbReference type="RuleBase" id="RU003968"/>
    </source>
</evidence>
<gene>
    <name evidence="6" type="ORF">PSYICH_LOCUS9190</name>
</gene>
<evidence type="ECO:0000256" key="2">
    <source>
        <dbReference type="PIRSR" id="PIRSR000137-2"/>
    </source>
</evidence>
<dbReference type="Pfam" id="PF05199">
    <property type="entry name" value="GMC_oxred_C"/>
    <property type="match status" value="1"/>
</dbReference>
<keyword evidence="2 3" id="KW-0274">FAD</keyword>
<evidence type="ECO:0000313" key="7">
    <source>
        <dbReference type="Proteomes" id="UP001153636"/>
    </source>
</evidence>
<evidence type="ECO:0000313" key="6">
    <source>
        <dbReference type="EMBL" id="CAH1108640.1"/>
    </source>
</evidence>
<name>A0A9P0CZJ3_9CUCU</name>
<dbReference type="InterPro" id="IPR000172">
    <property type="entry name" value="GMC_OxRdtase_N"/>
</dbReference>
<keyword evidence="7" id="KW-1185">Reference proteome</keyword>